<gene>
    <name evidence="1" type="ORF">AVDCRST_MAG68-4245</name>
</gene>
<accession>A0A6J4MGF1</accession>
<dbReference type="EMBL" id="CADCTW010000195">
    <property type="protein sequence ID" value="CAA9358951.1"/>
    <property type="molecule type" value="Genomic_DNA"/>
</dbReference>
<reference evidence="1" key="1">
    <citation type="submission" date="2020-02" db="EMBL/GenBank/DDBJ databases">
        <authorList>
            <person name="Meier V. D."/>
        </authorList>
    </citation>
    <scope>NUCLEOTIDE SEQUENCE</scope>
    <source>
        <strain evidence="1">AVDCRST_MAG68</strain>
    </source>
</reference>
<name>A0A6J4MGF1_9BACT</name>
<evidence type="ECO:0000313" key="1">
    <source>
        <dbReference type="EMBL" id="CAA9358951.1"/>
    </source>
</evidence>
<organism evidence="1">
    <name type="scientific">uncultured Gemmatimonadota bacterium</name>
    <dbReference type="NCBI Taxonomy" id="203437"/>
    <lineage>
        <taxon>Bacteria</taxon>
        <taxon>Pseudomonadati</taxon>
        <taxon>Gemmatimonadota</taxon>
        <taxon>environmental samples</taxon>
    </lineage>
</organism>
<sequence length="72" mass="7715">MSVKLKGTFHLPPGRLGWCAARSTCTSAQSADQREVASTPAVLHLRSGRALLERCDDLLFLKPALPHLSSSG</sequence>
<proteinExistence type="predicted"/>
<protein>
    <submittedName>
        <fullName evidence="1">Uncharacterized protein</fullName>
    </submittedName>
</protein>
<dbReference type="AlphaFoldDB" id="A0A6J4MGF1"/>